<dbReference type="InterPro" id="IPR011032">
    <property type="entry name" value="GroES-like_sf"/>
</dbReference>
<evidence type="ECO:0000313" key="3">
    <source>
        <dbReference type="Proteomes" id="UP001150538"/>
    </source>
</evidence>
<dbReference type="GO" id="GO:0016491">
    <property type="term" value="F:oxidoreductase activity"/>
    <property type="evidence" value="ECO:0007669"/>
    <property type="project" value="InterPro"/>
</dbReference>
<dbReference type="AlphaFoldDB" id="A0A9W7ZYB7"/>
<gene>
    <name evidence="2" type="ORF">H4219_004139</name>
</gene>
<organism evidence="2 3">
    <name type="scientific">Mycoemilia scoparia</name>
    <dbReference type="NCBI Taxonomy" id="417184"/>
    <lineage>
        <taxon>Eukaryota</taxon>
        <taxon>Fungi</taxon>
        <taxon>Fungi incertae sedis</taxon>
        <taxon>Zoopagomycota</taxon>
        <taxon>Kickxellomycotina</taxon>
        <taxon>Kickxellomycetes</taxon>
        <taxon>Kickxellales</taxon>
        <taxon>Kickxellaceae</taxon>
        <taxon>Mycoemilia</taxon>
    </lineage>
</organism>
<dbReference type="PANTHER" id="PTHR45033:SF2">
    <property type="entry name" value="ZINC-TYPE ALCOHOL DEHYDROGENASE-LIKE PROTEIN C1773.06C"/>
    <property type="match status" value="1"/>
</dbReference>
<dbReference type="Pfam" id="PF08240">
    <property type="entry name" value="ADH_N"/>
    <property type="match status" value="1"/>
</dbReference>
<dbReference type="OrthoDB" id="3509362at2759"/>
<dbReference type="Gene3D" id="3.90.180.10">
    <property type="entry name" value="Medium-chain alcohol dehydrogenases, catalytic domain"/>
    <property type="match status" value="1"/>
</dbReference>
<evidence type="ECO:0000259" key="1">
    <source>
        <dbReference type="SMART" id="SM00829"/>
    </source>
</evidence>
<proteinExistence type="predicted"/>
<dbReference type="InterPro" id="IPR020843">
    <property type="entry name" value="ER"/>
</dbReference>
<dbReference type="InterPro" id="IPR013149">
    <property type="entry name" value="ADH-like_C"/>
</dbReference>
<dbReference type="PANTHER" id="PTHR45033">
    <property type="match status" value="1"/>
</dbReference>
<name>A0A9W7ZYB7_9FUNG</name>
<dbReference type="Gene3D" id="3.40.50.720">
    <property type="entry name" value="NAD(P)-binding Rossmann-like Domain"/>
    <property type="match status" value="1"/>
</dbReference>
<dbReference type="EMBL" id="JANBPU010000130">
    <property type="protein sequence ID" value="KAJ1915789.1"/>
    <property type="molecule type" value="Genomic_DNA"/>
</dbReference>
<dbReference type="Proteomes" id="UP001150538">
    <property type="component" value="Unassembled WGS sequence"/>
</dbReference>
<dbReference type="SUPFAM" id="SSF51735">
    <property type="entry name" value="NAD(P)-binding Rossmann-fold domains"/>
    <property type="match status" value="1"/>
</dbReference>
<dbReference type="InterPro" id="IPR036291">
    <property type="entry name" value="NAD(P)-bd_dom_sf"/>
</dbReference>
<accession>A0A9W7ZYB7</accession>
<dbReference type="CDD" id="cd08276">
    <property type="entry name" value="MDR7"/>
    <property type="match status" value="1"/>
</dbReference>
<dbReference type="InterPro" id="IPR052711">
    <property type="entry name" value="Zinc_ADH-like"/>
</dbReference>
<evidence type="ECO:0000313" key="2">
    <source>
        <dbReference type="EMBL" id="KAJ1915789.1"/>
    </source>
</evidence>
<dbReference type="Pfam" id="PF00107">
    <property type="entry name" value="ADH_zinc_N"/>
    <property type="match status" value="1"/>
</dbReference>
<feature type="domain" description="Enoyl reductase (ER)" evidence="1">
    <location>
        <begin position="42"/>
        <end position="364"/>
    </location>
</feature>
<reference evidence="2" key="1">
    <citation type="submission" date="2022-07" db="EMBL/GenBank/DDBJ databases">
        <title>Phylogenomic reconstructions and comparative analyses of Kickxellomycotina fungi.</title>
        <authorList>
            <person name="Reynolds N.K."/>
            <person name="Stajich J.E."/>
            <person name="Barry K."/>
            <person name="Grigoriev I.V."/>
            <person name="Crous P."/>
            <person name="Smith M.E."/>
        </authorList>
    </citation>
    <scope>NUCLEOTIDE SEQUENCE</scope>
    <source>
        <strain evidence="2">NBRC 100468</strain>
    </source>
</reference>
<dbReference type="InterPro" id="IPR013154">
    <property type="entry name" value="ADH-like_N"/>
</dbReference>
<sequence length="367" mass="39750">MTSLTLPATKFVYRITERTGPQAIKRFEEPLFQQQQPQMQQGTPVDTKVKPHEILVKIKAVSLNYRDLIISNGFYPFPVSPNVVPGSDGAGEVVQVGEAVKDFQVGDKVVGIFDQAHLYGDPGDWTNGLGGVVDGTLQQYRVFPAIAVIKIPQKTHLSWEEIASLPCTGVTCWNALFGIQPLLPGQTVLVQGTGGVAITGLILAKAAGATVIITSSSDEKLEYVKTNFGADYTINYRTNPDWDKVALQVTNGKGVDNVLEGGGINTIEKSLNAVRIGGVVSVIGFLAASENVPKPDVAKIAIEKGVIIRGIKIGSKQMFEDLNQLVHARKLKIPVNKVFGFSPKEVLRAYEYLESQAHIGKICIRVD</sequence>
<dbReference type="SMART" id="SM00829">
    <property type="entry name" value="PKS_ER"/>
    <property type="match status" value="1"/>
</dbReference>
<keyword evidence="3" id="KW-1185">Reference proteome</keyword>
<dbReference type="SUPFAM" id="SSF50129">
    <property type="entry name" value="GroES-like"/>
    <property type="match status" value="1"/>
</dbReference>
<protein>
    <recommendedName>
        <fullName evidence="1">Enoyl reductase (ER) domain-containing protein</fullName>
    </recommendedName>
</protein>
<comment type="caution">
    <text evidence="2">The sequence shown here is derived from an EMBL/GenBank/DDBJ whole genome shotgun (WGS) entry which is preliminary data.</text>
</comment>